<feature type="compositionally biased region" description="Polar residues" evidence="6">
    <location>
        <begin position="76"/>
        <end position="85"/>
    </location>
</feature>
<dbReference type="SUPFAM" id="SSF57701">
    <property type="entry name" value="Zn2/Cys6 DNA-binding domain"/>
    <property type="match status" value="1"/>
</dbReference>
<dbReference type="InterPro" id="IPR036864">
    <property type="entry name" value="Zn2-C6_fun-type_DNA-bd_sf"/>
</dbReference>
<evidence type="ECO:0000313" key="8">
    <source>
        <dbReference type="EMBL" id="KAJ5378117.1"/>
    </source>
</evidence>
<dbReference type="Proteomes" id="UP001147782">
    <property type="component" value="Unassembled WGS sequence"/>
</dbReference>
<dbReference type="CDD" id="cd00067">
    <property type="entry name" value="GAL4"/>
    <property type="match status" value="1"/>
</dbReference>
<dbReference type="InterPro" id="IPR007219">
    <property type="entry name" value="XnlR_reg_dom"/>
</dbReference>
<dbReference type="GO" id="GO:0005634">
    <property type="term" value="C:nucleus"/>
    <property type="evidence" value="ECO:0007669"/>
    <property type="project" value="TreeGrafter"/>
</dbReference>
<dbReference type="PROSITE" id="PS00463">
    <property type="entry name" value="ZN2_CY6_FUNGAL_1"/>
    <property type="match status" value="1"/>
</dbReference>
<gene>
    <name evidence="8" type="ORF">N7496_005526</name>
</gene>
<dbReference type="InterPro" id="IPR050797">
    <property type="entry name" value="Carb_Metab_Trans_Reg"/>
</dbReference>
<dbReference type="GO" id="GO:0008270">
    <property type="term" value="F:zinc ion binding"/>
    <property type="evidence" value="ECO:0007669"/>
    <property type="project" value="InterPro"/>
</dbReference>
<evidence type="ECO:0000256" key="5">
    <source>
        <dbReference type="ARBA" id="ARBA00023242"/>
    </source>
</evidence>
<reference evidence="8" key="2">
    <citation type="journal article" date="2023" name="IMA Fungus">
        <title>Comparative genomic study of the Penicillium genus elucidates a diverse pangenome and 15 lateral gene transfer events.</title>
        <authorList>
            <person name="Petersen C."/>
            <person name="Sorensen T."/>
            <person name="Nielsen M.R."/>
            <person name="Sondergaard T.E."/>
            <person name="Sorensen J.L."/>
            <person name="Fitzpatrick D.A."/>
            <person name="Frisvad J.C."/>
            <person name="Nielsen K.L."/>
        </authorList>
    </citation>
    <scope>NUCLEOTIDE SEQUENCE</scope>
    <source>
        <strain evidence="8">IBT 29864</strain>
    </source>
</reference>
<dbReference type="PROSITE" id="PS51257">
    <property type="entry name" value="PROKAR_LIPOPROTEIN"/>
    <property type="match status" value="1"/>
</dbReference>
<organism evidence="8 9">
    <name type="scientific">Penicillium cataractarum</name>
    <dbReference type="NCBI Taxonomy" id="2100454"/>
    <lineage>
        <taxon>Eukaryota</taxon>
        <taxon>Fungi</taxon>
        <taxon>Dikarya</taxon>
        <taxon>Ascomycota</taxon>
        <taxon>Pezizomycotina</taxon>
        <taxon>Eurotiomycetes</taxon>
        <taxon>Eurotiomycetidae</taxon>
        <taxon>Eurotiales</taxon>
        <taxon>Aspergillaceae</taxon>
        <taxon>Penicillium</taxon>
    </lineage>
</organism>
<dbReference type="PANTHER" id="PTHR31668:SF4">
    <property type="entry name" value="TRANSCRIPTIONAL ACTIVATOR PROTEIN DAL81"/>
    <property type="match status" value="1"/>
</dbReference>
<evidence type="ECO:0000259" key="7">
    <source>
        <dbReference type="PROSITE" id="PS50048"/>
    </source>
</evidence>
<comment type="caution">
    <text evidence="8">The sequence shown here is derived from an EMBL/GenBank/DDBJ whole genome shotgun (WGS) entry which is preliminary data.</text>
</comment>
<dbReference type="Pfam" id="PF04082">
    <property type="entry name" value="Fungal_trans"/>
    <property type="match status" value="1"/>
</dbReference>
<keyword evidence="4" id="KW-0804">Transcription</keyword>
<accession>A0A9W9VDM1</accession>
<evidence type="ECO:0000313" key="9">
    <source>
        <dbReference type="Proteomes" id="UP001147782"/>
    </source>
</evidence>
<keyword evidence="1" id="KW-0479">Metal-binding</keyword>
<dbReference type="PROSITE" id="PS50048">
    <property type="entry name" value="ZN2_CY6_FUNGAL_2"/>
    <property type="match status" value="1"/>
</dbReference>
<evidence type="ECO:0000256" key="1">
    <source>
        <dbReference type="ARBA" id="ARBA00022723"/>
    </source>
</evidence>
<dbReference type="OrthoDB" id="2264294at2759"/>
<evidence type="ECO:0000256" key="6">
    <source>
        <dbReference type="SAM" id="MobiDB-lite"/>
    </source>
</evidence>
<dbReference type="GO" id="GO:0006351">
    <property type="term" value="P:DNA-templated transcription"/>
    <property type="evidence" value="ECO:0007669"/>
    <property type="project" value="InterPro"/>
</dbReference>
<dbReference type="InterPro" id="IPR001138">
    <property type="entry name" value="Zn2Cys6_DnaBD"/>
</dbReference>
<dbReference type="SMART" id="SM00906">
    <property type="entry name" value="Fungal_trans"/>
    <property type="match status" value="1"/>
</dbReference>
<dbReference type="GeneID" id="81437634"/>
<dbReference type="EMBL" id="JAPZBS010000004">
    <property type="protein sequence ID" value="KAJ5378117.1"/>
    <property type="molecule type" value="Genomic_DNA"/>
</dbReference>
<dbReference type="SMART" id="SM00066">
    <property type="entry name" value="GAL4"/>
    <property type="match status" value="1"/>
</dbReference>
<dbReference type="RefSeq" id="XP_056556980.1">
    <property type="nucleotide sequence ID" value="XM_056698455.1"/>
</dbReference>
<keyword evidence="3" id="KW-0238">DNA-binding</keyword>
<protein>
    <recommendedName>
        <fullName evidence="7">Zn(2)-C6 fungal-type domain-containing protein</fullName>
    </recommendedName>
</protein>
<dbReference type="GO" id="GO:0001080">
    <property type="term" value="P:nitrogen catabolite activation of transcription from RNA polymerase II promoter"/>
    <property type="evidence" value="ECO:0007669"/>
    <property type="project" value="TreeGrafter"/>
</dbReference>
<keyword evidence="2" id="KW-0805">Transcription regulation</keyword>
<proteinExistence type="predicted"/>
<keyword evidence="5" id="KW-0539">Nucleus</keyword>
<feature type="compositionally biased region" description="Polar residues" evidence="6">
    <location>
        <begin position="57"/>
        <end position="69"/>
    </location>
</feature>
<name>A0A9W9VDM1_9EURO</name>
<evidence type="ECO:0000256" key="3">
    <source>
        <dbReference type="ARBA" id="ARBA00023125"/>
    </source>
</evidence>
<reference evidence="8" key="1">
    <citation type="submission" date="2022-11" db="EMBL/GenBank/DDBJ databases">
        <authorList>
            <person name="Petersen C."/>
        </authorList>
    </citation>
    <scope>NUCLEOTIDE SEQUENCE</scope>
    <source>
        <strain evidence="8">IBT 29864</strain>
    </source>
</reference>
<feature type="domain" description="Zn(2)-C6 fungal-type" evidence="7">
    <location>
        <begin position="3"/>
        <end position="36"/>
    </location>
</feature>
<dbReference type="PANTHER" id="PTHR31668">
    <property type="entry name" value="GLUCOSE TRANSPORT TRANSCRIPTION REGULATOR RGT1-RELATED-RELATED"/>
    <property type="match status" value="1"/>
</dbReference>
<dbReference type="CDD" id="cd12148">
    <property type="entry name" value="fungal_TF_MHR"/>
    <property type="match status" value="1"/>
</dbReference>
<dbReference type="GO" id="GO:0000981">
    <property type="term" value="F:DNA-binding transcription factor activity, RNA polymerase II-specific"/>
    <property type="evidence" value="ECO:0007669"/>
    <property type="project" value="InterPro"/>
</dbReference>
<dbReference type="GO" id="GO:0003677">
    <property type="term" value="F:DNA binding"/>
    <property type="evidence" value="ECO:0007669"/>
    <property type="project" value="UniProtKB-KW"/>
</dbReference>
<dbReference type="Gene3D" id="4.10.240.10">
    <property type="entry name" value="Zn(2)-C6 fungal-type DNA-binding domain"/>
    <property type="match status" value="1"/>
</dbReference>
<keyword evidence="9" id="KW-1185">Reference proteome</keyword>
<feature type="region of interest" description="Disordered" evidence="6">
    <location>
        <begin position="38"/>
        <end position="98"/>
    </location>
</feature>
<evidence type="ECO:0000256" key="2">
    <source>
        <dbReference type="ARBA" id="ARBA00023015"/>
    </source>
</evidence>
<sequence>MRACDLCRKRKKQCKLQDGASSCMTCQGLGISACTFLEPPPPKRRAIAPDESGKLSVEQQRATAPNTSRPARPQRLASTSPSQLPSKHDDGHPFNYPHNSLLTSTLGLEKGRFSELIGPGGEHDWQLLRSCSIGQSEQAATTDQGVTSLHASGARAMRKVREGVLFQMIPDTASGQQAGKNEKPDAVDIDSIEALAHPHGPALVNLYFRIIHPSFPILHKEVFIEKYNRTYREIVPHLLAAVYALAVRWWPYDADLLLAEKVDEAALVKIAYQSVQDAMHRPRLNTIQAGLLLLQRGRDASSPDNSWTWAFTSSLIGLGQHLGLHLDCTDWTIPEWEKGLRRRLAWALFIQDSFSAMVFGRPCLVSPTEWAVMPLQDRDFSENTEDESASRHGGGSASIQHGKLLFIELAKLSTITARVMRQLYSVQAMATITQPQQVLALSKPIQDDLANLLKSLNPNLNVDNLQQGRLCVNGLFHLALHATTTVLHRRMVWAIQGCSSGIDPHFTQSLRASQRRHVYNLVQLMSRLQPEHMEAFWFSAAGGCGVILGSFLGLLRVTSATFEESEELKGLMNDFEWQLRIKAKMGEWVLYTLTRLKALGWDEWKSLELELGAIATNDYRHETNMADTEVRADLPFASAMDNGLSIVTPEENNSTSWLTEDLGEFIVPSWEFGGS</sequence>
<dbReference type="AlphaFoldDB" id="A0A9W9VDM1"/>
<evidence type="ECO:0000256" key="4">
    <source>
        <dbReference type="ARBA" id="ARBA00023163"/>
    </source>
</evidence>